<comment type="caution">
    <text evidence="2">The sequence shown here is derived from an EMBL/GenBank/DDBJ whole genome shotgun (WGS) entry which is preliminary data.</text>
</comment>
<proteinExistence type="predicted"/>
<dbReference type="Proteomes" id="UP000027178">
    <property type="component" value="Unassembled WGS sequence"/>
</dbReference>
<feature type="compositionally biased region" description="Low complexity" evidence="1">
    <location>
        <begin position="150"/>
        <end position="163"/>
    </location>
</feature>
<accession>A0A066YZT5</accession>
<dbReference type="AlphaFoldDB" id="A0A066YZT5"/>
<reference evidence="2 3" key="1">
    <citation type="submission" date="2014-05" db="EMBL/GenBank/DDBJ databases">
        <title>Draft Genome Sequence of Kitasatospora cheerisanensis KCTC 2395.</title>
        <authorList>
            <person name="Nam D.H."/>
        </authorList>
    </citation>
    <scope>NUCLEOTIDE SEQUENCE [LARGE SCALE GENOMIC DNA]</scope>
    <source>
        <strain evidence="2 3">KCTC 2395</strain>
    </source>
</reference>
<gene>
    <name evidence="2" type="ORF">KCH_11380</name>
</gene>
<name>A0A066YZT5_9ACTN</name>
<evidence type="ECO:0000313" key="2">
    <source>
        <dbReference type="EMBL" id="KDN87053.1"/>
    </source>
</evidence>
<keyword evidence="3" id="KW-1185">Reference proteome</keyword>
<evidence type="ECO:0000256" key="1">
    <source>
        <dbReference type="SAM" id="MobiDB-lite"/>
    </source>
</evidence>
<dbReference type="OrthoDB" id="3868477at2"/>
<dbReference type="RefSeq" id="WP_035859537.1">
    <property type="nucleotide sequence ID" value="NZ_KK853997.1"/>
</dbReference>
<organism evidence="2 3">
    <name type="scientific">Kitasatospora cheerisanensis KCTC 2395</name>
    <dbReference type="NCBI Taxonomy" id="1348663"/>
    <lineage>
        <taxon>Bacteria</taxon>
        <taxon>Bacillati</taxon>
        <taxon>Actinomycetota</taxon>
        <taxon>Actinomycetes</taxon>
        <taxon>Kitasatosporales</taxon>
        <taxon>Streptomycetaceae</taxon>
        <taxon>Kitasatospora</taxon>
    </lineage>
</organism>
<dbReference type="HOGENOM" id="CLU_1624913_0_0_11"/>
<dbReference type="EMBL" id="JNBY01000050">
    <property type="protein sequence ID" value="KDN87053.1"/>
    <property type="molecule type" value="Genomic_DNA"/>
</dbReference>
<dbReference type="eggNOG" id="ENOG50320X8">
    <property type="taxonomic scope" value="Bacteria"/>
</dbReference>
<feature type="region of interest" description="Disordered" evidence="1">
    <location>
        <begin position="143"/>
        <end position="163"/>
    </location>
</feature>
<dbReference type="PATRIC" id="fig|1348663.4.peg.1086"/>
<evidence type="ECO:0000313" key="3">
    <source>
        <dbReference type="Proteomes" id="UP000027178"/>
    </source>
</evidence>
<protein>
    <submittedName>
        <fullName evidence="2">Uncharacterized protein</fullName>
    </submittedName>
</protein>
<sequence length="163" mass="16296">MLGVGFGFGFGALPAVALPAEFSDLARVTEDQGLTRLRTEYVPQNAKRYVPRSIEGAGYRQPGATGLAGAQLLAVAVNGPVPDAAQAATRLLGGWSPGGAATLADGTGVTGLRTFDPGPLSGTLASATLDVADPGLPACARADGSTRGSLTDGTETLTLDELA</sequence>